<dbReference type="InterPro" id="IPR027728">
    <property type="entry name" value="Topless_fam"/>
</dbReference>
<evidence type="ECO:0000313" key="2">
    <source>
        <dbReference type="Proteomes" id="UP001604277"/>
    </source>
</evidence>
<sequence>MIRDDCLGRDELSIGNIGSMFFDDHMDRRERVFLVGTNIGDIAVWEVASRERLAFRNFKVWDLGACTMTLQASLANEYTASVNRVMWSPGGTLFDGQTIKRIRWHTSLGYGYTCFYCDPSVAYSKHIVHIYAYHGGDDLRNHLEIDAHGGNVSDLAFSNPNKQLCIITCGEDKAIKRYFLIYN</sequence>
<proteinExistence type="predicted"/>
<protein>
    <submittedName>
        <fullName evidence="1">Topless-related protein 4</fullName>
    </submittedName>
</protein>
<dbReference type="SUPFAM" id="SSF50978">
    <property type="entry name" value="WD40 repeat-like"/>
    <property type="match status" value="1"/>
</dbReference>
<comment type="caution">
    <text evidence="1">The sequence shown here is derived from an EMBL/GenBank/DDBJ whole genome shotgun (WGS) entry which is preliminary data.</text>
</comment>
<dbReference type="InterPro" id="IPR036322">
    <property type="entry name" value="WD40_repeat_dom_sf"/>
</dbReference>
<dbReference type="AlphaFoldDB" id="A0ABD1TS59"/>
<dbReference type="InterPro" id="IPR015943">
    <property type="entry name" value="WD40/YVTN_repeat-like_dom_sf"/>
</dbReference>
<name>A0ABD1TS59_9LAMI</name>
<reference evidence="2" key="1">
    <citation type="submission" date="2024-07" db="EMBL/GenBank/DDBJ databases">
        <title>Two chromosome-level genome assemblies of Korean endemic species Abeliophyllum distichum and Forsythia ovata (Oleaceae).</title>
        <authorList>
            <person name="Jang H."/>
        </authorList>
    </citation>
    <scope>NUCLEOTIDE SEQUENCE [LARGE SCALE GENOMIC DNA]</scope>
</reference>
<dbReference type="EMBL" id="JBFOLJ010000008">
    <property type="protein sequence ID" value="KAL2515563.1"/>
    <property type="molecule type" value="Genomic_DNA"/>
</dbReference>
<accession>A0ABD1TS59</accession>
<dbReference type="PANTHER" id="PTHR44083:SF48">
    <property type="entry name" value="TOPLESS-RELATED PROTEIN 4"/>
    <property type="match status" value="1"/>
</dbReference>
<evidence type="ECO:0000313" key="1">
    <source>
        <dbReference type="EMBL" id="KAL2515563.1"/>
    </source>
</evidence>
<dbReference type="PANTHER" id="PTHR44083">
    <property type="entry name" value="TOPLESS-RELATED PROTEIN 1-RELATED"/>
    <property type="match status" value="1"/>
</dbReference>
<dbReference type="Gene3D" id="2.130.10.10">
    <property type="entry name" value="YVTN repeat-like/Quinoprotein amine dehydrogenase"/>
    <property type="match status" value="1"/>
</dbReference>
<organism evidence="1 2">
    <name type="scientific">Forsythia ovata</name>
    <dbReference type="NCBI Taxonomy" id="205694"/>
    <lineage>
        <taxon>Eukaryota</taxon>
        <taxon>Viridiplantae</taxon>
        <taxon>Streptophyta</taxon>
        <taxon>Embryophyta</taxon>
        <taxon>Tracheophyta</taxon>
        <taxon>Spermatophyta</taxon>
        <taxon>Magnoliopsida</taxon>
        <taxon>eudicotyledons</taxon>
        <taxon>Gunneridae</taxon>
        <taxon>Pentapetalae</taxon>
        <taxon>asterids</taxon>
        <taxon>lamiids</taxon>
        <taxon>Lamiales</taxon>
        <taxon>Oleaceae</taxon>
        <taxon>Forsythieae</taxon>
        <taxon>Forsythia</taxon>
    </lineage>
</organism>
<gene>
    <name evidence="1" type="ORF">Fot_29534</name>
</gene>
<dbReference type="Proteomes" id="UP001604277">
    <property type="component" value="Unassembled WGS sequence"/>
</dbReference>
<keyword evidence="2" id="KW-1185">Reference proteome</keyword>